<protein>
    <submittedName>
        <fullName evidence="1">3787_t:CDS:1</fullName>
    </submittedName>
</protein>
<feature type="non-terminal residue" evidence="1">
    <location>
        <position position="92"/>
    </location>
</feature>
<comment type="caution">
    <text evidence="1">The sequence shown here is derived from an EMBL/GenBank/DDBJ whole genome shotgun (WGS) entry which is preliminary data.</text>
</comment>
<dbReference type="Proteomes" id="UP000789366">
    <property type="component" value="Unassembled WGS sequence"/>
</dbReference>
<gene>
    <name evidence="1" type="ORF">SPELUC_LOCUS11441</name>
</gene>
<evidence type="ECO:0000313" key="1">
    <source>
        <dbReference type="EMBL" id="CAG8704366.1"/>
    </source>
</evidence>
<feature type="non-terminal residue" evidence="1">
    <location>
        <position position="1"/>
    </location>
</feature>
<name>A0ACA9PDU3_9GLOM</name>
<accession>A0ACA9PDU3</accession>
<organism evidence="1 2">
    <name type="scientific">Cetraspora pellucida</name>
    <dbReference type="NCBI Taxonomy" id="1433469"/>
    <lineage>
        <taxon>Eukaryota</taxon>
        <taxon>Fungi</taxon>
        <taxon>Fungi incertae sedis</taxon>
        <taxon>Mucoromycota</taxon>
        <taxon>Glomeromycotina</taxon>
        <taxon>Glomeromycetes</taxon>
        <taxon>Diversisporales</taxon>
        <taxon>Gigasporaceae</taxon>
        <taxon>Cetraspora</taxon>
    </lineage>
</organism>
<evidence type="ECO:0000313" key="2">
    <source>
        <dbReference type="Proteomes" id="UP000789366"/>
    </source>
</evidence>
<sequence length="92" mass="10533">GIFSESMFDAQIIELEQLVDNIECDKICEVWHITSVDKKANHLVYIDQSSTLSNEHVIILVLDEEFGSTEINAQVNFSHLENIHSCHIFTDK</sequence>
<reference evidence="1" key="1">
    <citation type="submission" date="2021-06" db="EMBL/GenBank/DDBJ databases">
        <authorList>
            <person name="Kallberg Y."/>
            <person name="Tangrot J."/>
            <person name="Rosling A."/>
        </authorList>
    </citation>
    <scope>NUCLEOTIDE SEQUENCE</scope>
    <source>
        <strain evidence="1">28 12/20/2015</strain>
    </source>
</reference>
<keyword evidence="2" id="KW-1185">Reference proteome</keyword>
<dbReference type="EMBL" id="CAJVPW010024290">
    <property type="protein sequence ID" value="CAG8704366.1"/>
    <property type="molecule type" value="Genomic_DNA"/>
</dbReference>
<proteinExistence type="predicted"/>